<dbReference type="InterPro" id="IPR011004">
    <property type="entry name" value="Trimer_LpxA-like_sf"/>
</dbReference>
<evidence type="ECO:0008006" key="3">
    <source>
        <dbReference type="Google" id="ProtNLM"/>
    </source>
</evidence>
<feature type="non-terminal residue" evidence="1">
    <location>
        <position position="1"/>
    </location>
</feature>
<gene>
    <name evidence="1" type="ORF">KI387_029898</name>
</gene>
<dbReference type="AlphaFoldDB" id="A0AA38CFF3"/>
<sequence length="79" mass="8240">CGTNIKNIILVHVGESNFGGKVLPTMIGNKVTIGHGVVLHGCTIEDRAFVGMGTTLLDGVVLEKNIMVADGSVIVLVRP</sequence>
<dbReference type="EMBL" id="JAHRHJ020000010">
    <property type="protein sequence ID" value="KAH9298216.1"/>
    <property type="molecule type" value="Genomic_DNA"/>
</dbReference>
<dbReference type="InterPro" id="IPR050484">
    <property type="entry name" value="Transf_Hexapept/Carb_Anhydrase"/>
</dbReference>
<keyword evidence="2" id="KW-1185">Reference proteome</keyword>
<evidence type="ECO:0000313" key="2">
    <source>
        <dbReference type="Proteomes" id="UP000824469"/>
    </source>
</evidence>
<dbReference type="OMA" id="TMIGNKV"/>
<reference evidence="1 2" key="1">
    <citation type="journal article" date="2021" name="Nat. Plants">
        <title>The Taxus genome provides insights into paclitaxel biosynthesis.</title>
        <authorList>
            <person name="Xiong X."/>
            <person name="Gou J."/>
            <person name="Liao Q."/>
            <person name="Li Y."/>
            <person name="Zhou Q."/>
            <person name="Bi G."/>
            <person name="Li C."/>
            <person name="Du R."/>
            <person name="Wang X."/>
            <person name="Sun T."/>
            <person name="Guo L."/>
            <person name="Liang H."/>
            <person name="Lu P."/>
            <person name="Wu Y."/>
            <person name="Zhang Z."/>
            <person name="Ro D.K."/>
            <person name="Shang Y."/>
            <person name="Huang S."/>
            <person name="Yan J."/>
        </authorList>
    </citation>
    <scope>NUCLEOTIDE SEQUENCE [LARGE SCALE GENOMIC DNA]</scope>
    <source>
        <strain evidence="1">Ta-2019</strain>
    </source>
</reference>
<dbReference type="Pfam" id="PF00132">
    <property type="entry name" value="Hexapep"/>
    <property type="match status" value="1"/>
</dbReference>
<dbReference type="InterPro" id="IPR001451">
    <property type="entry name" value="Hexapep"/>
</dbReference>
<proteinExistence type="predicted"/>
<dbReference type="PANTHER" id="PTHR13061">
    <property type="entry name" value="DYNACTIN SUBUNIT P25"/>
    <property type="match status" value="1"/>
</dbReference>
<dbReference type="SUPFAM" id="SSF51161">
    <property type="entry name" value="Trimeric LpxA-like enzymes"/>
    <property type="match status" value="1"/>
</dbReference>
<dbReference type="Proteomes" id="UP000824469">
    <property type="component" value="Unassembled WGS sequence"/>
</dbReference>
<name>A0AA38CFF3_TAXCH</name>
<dbReference type="Gene3D" id="2.160.10.10">
    <property type="entry name" value="Hexapeptide repeat proteins"/>
    <property type="match status" value="1"/>
</dbReference>
<comment type="caution">
    <text evidence="1">The sequence shown here is derived from an EMBL/GenBank/DDBJ whole genome shotgun (WGS) entry which is preliminary data.</text>
</comment>
<evidence type="ECO:0000313" key="1">
    <source>
        <dbReference type="EMBL" id="KAH9298216.1"/>
    </source>
</evidence>
<protein>
    <recommendedName>
        <fullName evidence="3">Gamma carbonic anhydrase family protein</fullName>
    </recommendedName>
</protein>
<accession>A0AA38CFF3</accession>
<dbReference type="PANTHER" id="PTHR13061:SF50">
    <property type="entry name" value="GAMMA CARBONIC ANHYDRASE 1, MITOCHONDRIAL"/>
    <property type="match status" value="1"/>
</dbReference>
<feature type="non-terminal residue" evidence="1">
    <location>
        <position position="79"/>
    </location>
</feature>
<organism evidence="1 2">
    <name type="scientific">Taxus chinensis</name>
    <name type="common">Chinese yew</name>
    <name type="synonym">Taxus wallichiana var. chinensis</name>
    <dbReference type="NCBI Taxonomy" id="29808"/>
    <lineage>
        <taxon>Eukaryota</taxon>
        <taxon>Viridiplantae</taxon>
        <taxon>Streptophyta</taxon>
        <taxon>Embryophyta</taxon>
        <taxon>Tracheophyta</taxon>
        <taxon>Spermatophyta</taxon>
        <taxon>Pinopsida</taxon>
        <taxon>Pinidae</taxon>
        <taxon>Conifers II</taxon>
        <taxon>Cupressales</taxon>
        <taxon>Taxaceae</taxon>
        <taxon>Taxus</taxon>
    </lineage>
</organism>